<dbReference type="GO" id="GO:0090149">
    <property type="term" value="P:mitochondrial membrane fission"/>
    <property type="evidence" value="ECO:0007669"/>
    <property type="project" value="InterPro"/>
</dbReference>
<dbReference type="Proteomes" id="UP000007879">
    <property type="component" value="Unassembled WGS sequence"/>
</dbReference>
<keyword evidence="7 13" id="KW-1133">Transmembrane helix</keyword>
<dbReference type="InterPro" id="IPR039158">
    <property type="entry name" value="SLC25A46"/>
</dbReference>
<evidence type="ECO:0000256" key="6">
    <source>
        <dbReference type="ARBA" id="ARBA00022787"/>
    </source>
</evidence>
<feature type="transmembrane region" description="Helical" evidence="13">
    <location>
        <begin position="388"/>
        <end position="406"/>
    </location>
</feature>
<feature type="transmembrane region" description="Helical" evidence="13">
    <location>
        <begin position="156"/>
        <end position="180"/>
    </location>
</feature>
<feature type="transmembrane region" description="Helical" evidence="13">
    <location>
        <begin position="125"/>
        <end position="144"/>
    </location>
</feature>
<dbReference type="InterPro" id="IPR023395">
    <property type="entry name" value="MCP_dom_sf"/>
</dbReference>
<protein>
    <recommendedName>
        <fullName evidence="16">Solute carrier family 25 member 46</fullName>
    </recommendedName>
</protein>
<evidence type="ECO:0000313" key="14">
    <source>
        <dbReference type="EnsemblMetazoa" id="XP_003382381.1"/>
    </source>
</evidence>
<proteinExistence type="inferred from homology"/>
<evidence type="ECO:0000256" key="10">
    <source>
        <dbReference type="PROSITE-ProRule" id="PRU00282"/>
    </source>
</evidence>
<organism evidence="14 15">
    <name type="scientific">Amphimedon queenslandica</name>
    <name type="common">Sponge</name>
    <dbReference type="NCBI Taxonomy" id="400682"/>
    <lineage>
        <taxon>Eukaryota</taxon>
        <taxon>Metazoa</taxon>
        <taxon>Porifera</taxon>
        <taxon>Demospongiae</taxon>
        <taxon>Heteroscleromorpha</taxon>
        <taxon>Haplosclerida</taxon>
        <taxon>Niphatidae</taxon>
        <taxon>Amphimedon</taxon>
    </lineage>
</organism>
<dbReference type="AlphaFoldDB" id="A0AAN0I8B8"/>
<dbReference type="SUPFAM" id="SSF103506">
    <property type="entry name" value="Mitochondrial carrier"/>
    <property type="match status" value="1"/>
</dbReference>
<keyword evidence="6" id="KW-1000">Mitochondrion outer membrane</keyword>
<feature type="transmembrane region" description="Helical" evidence="13">
    <location>
        <begin position="200"/>
        <end position="223"/>
    </location>
</feature>
<evidence type="ECO:0000256" key="1">
    <source>
        <dbReference type="ARBA" id="ARBA00004374"/>
    </source>
</evidence>
<feature type="region of interest" description="Disordered" evidence="12">
    <location>
        <begin position="1"/>
        <end position="27"/>
    </location>
</feature>
<dbReference type="PANTHER" id="PTHR21252:SF2">
    <property type="entry name" value="MITOCHONDRIAL OUTER MEMBRANE PROTEIN SLC25A46"/>
    <property type="match status" value="1"/>
</dbReference>
<dbReference type="Pfam" id="PF00153">
    <property type="entry name" value="Mito_carr"/>
    <property type="match status" value="1"/>
</dbReference>
<dbReference type="GO" id="GO:0005741">
    <property type="term" value="C:mitochondrial outer membrane"/>
    <property type="evidence" value="ECO:0007669"/>
    <property type="project" value="UniProtKB-SubCell"/>
</dbReference>
<keyword evidence="15" id="KW-1185">Reference proteome</keyword>
<evidence type="ECO:0000256" key="12">
    <source>
        <dbReference type="SAM" id="MobiDB-lite"/>
    </source>
</evidence>
<keyword evidence="9 10" id="KW-0472">Membrane</keyword>
<accession>A0AAN0I8B8</accession>
<evidence type="ECO:0000256" key="3">
    <source>
        <dbReference type="ARBA" id="ARBA00022448"/>
    </source>
</evidence>
<feature type="compositionally biased region" description="Polar residues" evidence="12">
    <location>
        <begin position="17"/>
        <end position="27"/>
    </location>
</feature>
<sequence>MDNWRSGGIRNEGSHQYRGTSPRLSSVPYQSRIQPLPVSSEIPLTPAWDRHAYPPAAQIYSTGAVEAHGRESSPVDVKSSSGRHVTLDRIEEKISVDHIIFGAKFLLHSCVTYPFTVFSRQCQAIPYYAVGPLYAAPGMTLYVMNKITSSQGLLSWWRGFKASVICLLGRPFAAAALTWIAERKSRSRKVSVTWSRLRSYLICLVVNGLSYTVCLPLTSFILMESVQNTQQRTYQPDYYGFREFTLERPLLISNDPSKRLSFLQLVVPTVVTSVFCDILREQVLKLVTQFPPLKRVQSSKSHHLSPRSLLKQLWASYISSFVVDMVTYPLRTIVLRLHLQGLPVLVENVETGISVNFVTTFYTGPIDCAQGIWEAEGFTGFYKGFSSVLLQYSLYGLFLVIVWRGIQQWERLKDNNRK</sequence>
<evidence type="ECO:0000256" key="11">
    <source>
        <dbReference type="RuleBase" id="RU000488"/>
    </source>
</evidence>
<evidence type="ECO:0000256" key="5">
    <source>
        <dbReference type="ARBA" id="ARBA00022737"/>
    </source>
</evidence>
<dbReference type="PROSITE" id="PS50920">
    <property type="entry name" value="SOLCAR"/>
    <property type="match status" value="1"/>
</dbReference>
<reference evidence="14" key="2">
    <citation type="submission" date="2024-06" db="UniProtKB">
        <authorList>
            <consortium name="EnsemblMetazoa"/>
        </authorList>
    </citation>
    <scope>IDENTIFICATION</scope>
</reference>
<evidence type="ECO:0008006" key="16">
    <source>
        <dbReference type="Google" id="ProtNLM"/>
    </source>
</evidence>
<keyword evidence="8" id="KW-0496">Mitochondrion</keyword>
<dbReference type="KEGG" id="aqu:100634966"/>
<evidence type="ECO:0000256" key="9">
    <source>
        <dbReference type="ARBA" id="ARBA00023136"/>
    </source>
</evidence>
<keyword evidence="4 10" id="KW-0812">Transmembrane</keyword>
<evidence type="ECO:0000256" key="4">
    <source>
        <dbReference type="ARBA" id="ARBA00022692"/>
    </source>
</evidence>
<evidence type="ECO:0000256" key="8">
    <source>
        <dbReference type="ARBA" id="ARBA00023128"/>
    </source>
</evidence>
<dbReference type="PANTHER" id="PTHR21252">
    <property type="entry name" value="TB1 PROTEIN-RELATED"/>
    <property type="match status" value="1"/>
</dbReference>
<evidence type="ECO:0000256" key="2">
    <source>
        <dbReference type="ARBA" id="ARBA00006375"/>
    </source>
</evidence>
<feature type="repeat" description="Solcar" evidence="10">
    <location>
        <begin position="307"/>
        <end position="409"/>
    </location>
</feature>
<keyword evidence="5" id="KW-0677">Repeat</keyword>
<dbReference type="InterPro" id="IPR018108">
    <property type="entry name" value="MCP_transmembrane"/>
</dbReference>
<dbReference type="Gene3D" id="1.50.40.10">
    <property type="entry name" value="Mitochondrial carrier domain"/>
    <property type="match status" value="1"/>
</dbReference>
<name>A0AAN0I8B8_AMPQE</name>
<keyword evidence="3 11" id="KW-0813">Transport</keyword>
<dbReference type="GeneID" id="100634966"/>
<evidence type="ECO:0000256" key="13">
    <source>
        <dbReference type="SAM" id="Phobius"/>
    </source>
</evidence>
<evidence type="ECO:0000313" key="15">
    <source>
        <dbReference type="Proteomes" id="UP000007879"/>
    </source>
</evidence>
<reference evidence="15" key="1">
    <citation type="journal article" date="2010" name="Nature">
        <title>The Amphimedon queenslandica genome and the evolution of animal complexity.</title>
        <authorList>
            <person name="Srivastava M."/>
            <person name="Simakov O."/>
            <person name="Chapman J."/>
            <person name="Fahey B."/>
            <person name="Gauthier M.E."/>
            <person name="Mitros T."/>
            <person name="Richards G.S."/>
            <person name="Conaco C."/>
            <person name="Dacre M."/>
            <person name="Hellsten U."/>
            <person name="Larroux C."/>
            <person name="Putnam N.H."/>
            <person name="Stanke M."/>
            <person name="Adamska M."/>
            <person name="Darling A."/>
            <person name="Degnan S.M."/>
            <person name="Oakley T.H."/>
            <person name="Plachetzki D.C."/>
            <person name="Zhai Y."/>
            <person name="Adamski M."/>
            <person name="Calcino A."/>
            <person name="Cummins S.F."/>
            <person name="Goodstein D.M."/>
            <person name="Harris C."/>
            <person name="Jackson D.J."/>
            <person name="Leys S.P."/>
            <person name="Shu S."/>
            <person name="Woodcroft B.J."/>
            <person name="Vervoort M."/>
            <person name="Kosik K.S."/>
            <person name="Manning G."/>
            <person name="Degnan B.M."/>
            <person name="Rokhsar D.S."/>
        </authorList>
    </citation>
    <scope>NUCLEOTIDE SEQUENCE [LARGE SCALE GENOMIC DNA]</scope>
</reference>
<comment type="subcellular location">
    <subcellularLocation>
        <location evidence="1">Mitochondrion outer membrane</location>
        <topology evidence="1">Multi-pass membrane protein</topology>
    </subcellularLocation>
</comment>
<comment type="similarity">
    <text evidence="2 11">Belongs to the mitochondrial carrier (TC 2.A.29) family.</text>
</comment>
<dbReference type="EnsemblMetazoa" id="XM_003382333.2">
    <property type="protein sequence ID" value="XP_003382381.1"/>
    <property type="gene ID" value="LOC100634966"/>
</dbReference>
<evidence type="ECO:0000256" key="7">
    <source>
        <dbReference type="ARBA" id="ARBA00022989"/>
    </source>
</evidence>
<dbReference type="RefSeq" id="XP_003382381.1">
    <property type="nucleotide sequence ID" value="XM_003382333.2"/>
</dbReference>